<dbReference type="PANTHER" id="PTHR42080:SF1">
    <property type="entry name" value="SRR1-LIKE DOMAIN-CONTAINING PROTEIN"/>
    <property type="match status" value="1"/>
</dbReference>
<name>A0A4S8Z131_AURPU</name>
<evidence type="ECO:0000313" key="3">
    <source>
        <dbReference type="EMBL" id="THW58148.1"/>
    </source>
</evidence>
<evidence type="ECO:0000259" key="2">
    <source>
        <dbReference type="Pfam" id="PF07985"/>
    </source>
</evidence>
<evidence type="ECO:0000256" key="1">
    <source>
        <dbReference type="SAM" id="MobiDB-lite"/>
    </source>
</evidence>
<dbReference type="InterPro" id="IPR012942">
    <property type="entry name" value="SRR1-like"/>
</dbReference>
<gene>
    <name evidence="3" type="ORF">D6D20_07433</name>
</gene>
<reference evidence="3 4" key="1">
    <citation type="submission" date="2018-10" db="EMBL/GenBank/DDBJ databases">
        <title>Fifty Aureobasidium pullulans genomes reveal a recombining polyextremotolerant generalist.</title>
        <authorList>
            <person name="Gostincar C."/>
            <person name="Turk M."/>
            <person name="Zajc J."/>
            <person name="Gunde-Cimerman N."/>
        </authorList>
    </citation>
    <scope>NUCLEOTIDE SEQUENCE [LARGE SCALE GENOMIC DNA]</scope>
    <source>
        <strain evidence="3 4">EXF-10751</strain>
    </source>
</reference>
<dbReference type="Proteomes" id="UP000310421">
    <property type="component" value="Unassembled WGS sequence"/>
</dbReference>
<dbReference type="PANTHER" id="PTHR42080">
    <property type="entry name" value="SRR1 DOMAIN-CONTAINING PROTEIN"/>
    <property type="match status" value="1"/>
</dbReference>
<feature type="region of interest" description="Disordered" evidence="1">
    <location>
        <begin position="298"/>
        <end position="360"/>
    </location>
</feature>
<feature type="compositionally biased region" description="Basic and acidic residues" evidence="1">
    <location>
        <begin position="323"/>
        <end position="332"/>
    </location>
</feature>
<comment type="caution">
    <text evidence="3">The sequence shown here is derived from an EMBL/GenBank/DDBJ whole genome shotgun (WGS) entry which is preliminary data.</text>
</comment>
<evidence type="ECO:0000313" key="4">
    <source>
        <dbReference type="Proteomes" id="UP000310421"/>
    </source>
</evidence>
<protein>
    <recommendedName>
        <fullName evidence="2">SRR1-like domain-containing protein</fullName>
    </recommendedName>
</protein>
<proteinExistence type="predicted"/>
<dbReference type="AlphaFoldDB" id="A0A4S8Z131"/>
<dbReference type="Pfam" id="PF07985">
    <property type="entry name" value="SRR1"/>
    <property type="match status" value="1"/>
</dbReference>
<dbReference type="EMBL" id="QZAN01000101">
    <property type="protein sequence ID" value="THW58148.1"/>
    <property type="molecule type" value="Genomic_DNA"/>
</dbReference>
<accession>A0A4S8Z131</accession>
<sequence>MIRCEKVGCYNTNMDYKRPSHWAKLPPAPTNPFPRETTNSWAGIYLEDWKNALSDFLGKYPEFREEDHDAAGRPGYHWQWRSVMARKNEILTHTQPDRQEFRASLQYIVDKTDHVDTAVCLVLGKFENVELSAEEAFQHQLAMFLVLCEMLEIKRNTKIKTIFQDPRFEPPEEYVIALAGGEIVKHPGALEHMTENSFVFAPYLVWPAFPDTIIKKHPALYIGNKVESGGGMGIPIAERYVRQFYVTGKREMGPDLQEIIDQTKKLADSYDKYLFDTTYDSLHTKYGSHLQNMWVHHPKRERPDSDNDPPGGASVAPGPSNPKPKDDSDHGSKGNGGSGFDQSNLPHRNKTDAIQGRWQP</sequence>
<feature type="domain" description="SRR1-like" evidence="2">
    <location>
        <begin position="109"/>
        <end position="229"/>
    </location>
</feature>
<organism evidence="3 4">
    <name type="scientific">Aureobasidium pullulans</name>
    <name type="common">Black yeast</name>
    <name type="synonym">Pullularia pullulans</name>
    <dbReference type="NCBI Taxonomy" id="5580"/>
    <lineage>
        <taxon>Eukaryota</taxon>
        <taxon>Fungi</taxon>
        <taxon>Dikarya</taxon>
        <taxon>Ascomycota</taxon>
        <taxon>Pezizomycotina</taxon>
        <taxon>Dothideomycetes</taxon>
        <taxon>Dothideomycetidae</taxon>
        <taxon>Dothideales</taxon>
        <taxon>Saccotheciaceae</taxon>
        <taxon>Aureobasidium</taxon>
    </lineage>
</organism>
<feature type="compositionally biased region" description="Low complexity" evidence="1">
    <location>
        <begin position="309"/>
        <end position="318"/>
    </location>
</feature>